<name>A0A1I2J5B5_9GAMM</name>
<feature type="domain" description="DUF2914" evidence="2">
    <location>
        <begin position="273"/>
        <end position="337"/>
    </location>
</feature>
<dbReference type="AlphaFoldDB" id="A0A1I2J5B5"/>
<feature type="transmembrane region" description="Helical" evidence="1">
    <location>
        <begin position="198"/>
        <end position="215"/>
    </location>
</feature>
<evidence type="ECO:0000259" key="3">
    <source>
        <dbReference type="Pfam" id="PF19346"/>
    </source>
</evidence>
<dbReference type="Pfam" id="PF19346">
    <property type="entry name" value="DUF5924"/>
    <property type="match status" value="1"/>
</dbReference>
<keyword evidence="1" id="KW-1133">Transmembrane helix</keyword>
<feature type="domain" description="DUF5924" evidence="3">
    <location>
        <begin position="8"/>
        <end position="261"/>
    </location>
</feature>
<organism evidence="4 5">
    <name type="scientific">Fontimonas thermophila</name>
    <dbReference type="NCBI Taxonomy" id="1076937"/>
    <lineage>
        <taxon>Bacteria</taxon>
        <taxon>Pseudomonadati</taxon>
        <taxon>Pseudomonadota</taxon>
        <taxon>Gammaproteobacteria</taxon>
        <taxon>Nevskiales</taxon>
        <taxon>Nevskiaceae</taxon>
        <taxon>Fontimonas</taxon>
    </lineage>
</organism>
<feature type="transmembrane region" description="Helical" evidence="1">
    <location>
        <begin position="170"/>
        <end position="186"/>
    </location>
</feature>
<keyword evidence="5" id="KW-1185">Reference proteome</keyword>
<feature type="transmembrane region" description="Helical" evidence="1">
    <location>
        <begin position="44"/>
        <end position="61"/>
    </location>
</feature>
<gene>
    <name evidence="4" type="ORF">SAMN04488120_105199</name>
</gene>
<evidence type="ECO:0000256" key="1">
    <source>
        <dbReference type="SAM" id="Phobius"/>
    </source>
</evidence>
<feature type="transmembrane region" description="Helical" evidence="1">
    <location>
        <begin position="21"/>
        <end position="38"/>
    </location>
</feature>
<protein>
    <recommendedName>
        <fullName evidence="6">DUF2914 domain-containing protein</fullName>
    </recommendedName>
</protein>
<evidence type="ECO:0008006" key="6">
    <source>
        <dbReference type="Google" id="ProtNLM"/>
    </source>
</evidence>
<keyword evidence="1" id="KW-0812">Transmembrane</keyword>
<dbReference type="InterPro" id="IPR022606">
    <property type="entry name" value="DUF2914"/>
</dbReference>
<dbReference type="OrthoDB" id="6934181at2"/>
<evidence type="ECO:0000313" key="5">
    <source>
        <dbReference type="Proteomes" id="UP000199771"/>
    </source>
</evidence>
<reference evidence="4 5" key="1">
    <citation type="submission" date="2016-10" db="EMBL/GenBank/DDBJ databases">
        <authorList>
            <person name="de Groot N.N."/>
        </authorList>
    </citation>
    <scope>NUCLEOTIDE SEQUENCE [LARGE SCALE GENOMIC DNA]</scope>
    <source>
        <strain evidence="4 5">DSM 23609</strain>
    </source>
</reference>
<feature type="transmembrane region" description="Helical" evidence="1">
    <location>
        <begin position="82"/>
        <end position="107"/>
    </location>
</feature>
<dbReference type="Pfam" id="PF11141">
    <property type="entry name" value="DUF2914"/>
    <property type="match status" value="1"/>
</dbReference>
<dbReference type="InterPro" id="IPR045968">
    <property type="entry name" value="DUF5924"/>
</dbReference>
<accession>A0A1I2J5B5</accession>
<dbReference type="STRING" id="1076937.SAMN04488120_105199"/>
<dbReference type="Proteomes" id="UP000199771">
    <property type="component" value="Unassembled WGS sequence"/>
</dbReference>
<dbReference type="EMBL" id="FOOC01000005">
    <property type="protein sequence ID" value="SFF49208.1"/>
    <property type="molecule type" value="Genomic_DNA"/>
</dbReference>
<dbReference type="RefSeq" id="WP_091533364.1">
    <property type="nucleotide sequence ID" value="NZ_FOOC01000005.1"/>
</dbReference>
<evidence type="ECO:0000259" key="2">
    <source>
        <dbReference type="Pfam" id="PF11141"/>
    </source>
</evidence>
<proteinExistence type="predicted"/>
<evidence type="ECO:0000313" key="4">
    <source>
        <dbReference type="EMBL" id="SFF49208.1"/>
    </source>
</evidence>
<feature type="transmembrane region" description="Helical" evidence="1">
    <location>
        <begin position="113"/>
        <end position="132"/>
    </location>
</feature>
<keyword evidence="1" id="KW-0472">Membrane</keyword>
<sequence>MNDASLTTTARWQVHWQRWKHLVAVASFALGVASFLLFERGERVAQALVILLPLSWLLALLEPQLRRWLEYRQRTLPVSPLLLGYVAQALHQESLFFTLPFFFATTAWSSPQLAFTALMSVLALLSIIDPLYYRHVVPRRAALWAFHALAGSITVLTAAPMLWHLTTTEALWLALACLGLISIPAWHAGLPARLPLRGLWAIALAMALAALGWQLRVAIPPATLWVTQMTVTHTVDVAAKSPGQGFAIIDAATLRAQGAYAWSSIHAPRGLRETVRHEWFHEGRRVDVIDLQIHGGREDGYRAWSHKTAFPSDPRGHWQVRVVTQSGQLIGQTGFTVR</sequence>
<feature type="transmembrane region" description="Helical" evidence="1">
    <location>
        <begin position="144"/>
        <end position="164"/>
    </location>
</feature>